<sequence length="69" mass="7599">MASCRPFPIEVVRVSSMIAGNLKVRGVPIDEVPFLSNWEISSRTKISRFGMRGFASDQPSLFEVAGIGR</sequence>
<dbReference type="EMBL" id="PGOL01002095">
    <property type="protein sequence ID" value="PKI50583.1"/>
    <property type="molecule type" value="Genomic_DNA"/>
</dbReference>
<name>A0A218XMR0_PUNGR</name>
<gene>
    <name evidence="1" type="ORF">CDL15_Pgr010904</name>
    <name evidence="2" type="ORF">CRG98_029023</name>
</gene>
<evidence type="ECO:0000313" key="3">
    <source>
        <dbReference type="Proteomes" id="UP000197138"/>
    </source>
</evidence>
<dbReference type="Proteomes" id="UP000197138">
    <property type="component" value="Unassembled WGS sequence"/>
</dbReference>
<keyword evidence="4" id="KW-1185">Reference proteome</keyword>
<evidence type="ECO:0000313" key="4">
    <source>
        <dbReference type="Proteomes" id="UP000233551"/>
    </source>
</evidence>
<reference evidence="2 4" key="3">
    <citation type="submission" date="2017-11" db="EMBL/GenBank/DDBJ databases">
        <title>De-novo sequencing of pomegranate (Punica granatum L.) genome.</title>
        <authorList>
            <person name="Akparov Z."/>
            <person name="Amiraslanov A."/>
            <person name="Hajiyeva S."/>
            <person name="Abbasov M."/>
            <person name="Kaur K."/>
            <person name="Hamwieh A."/>
            <person name="Solovyev V."/>
            <person name="Salamov A."/>
            <person name="Braich B."/>
            <person name="Kosarev P."/>
            <person name="Mahmoud A."/>
            <person name="Hajiyev E."/>
            <person name="Babayeva S."/>
            <person name="Izzatullayeva V."/>
            <person name="Mammadov A."/>
            <person name="Mammadov A."/>
            <person name="Sharifova S."/>
            <person name="Ojaghi J."/>
            <person name="Eynullazada K."/>
            <person name="Bayramov B."/>
            <person name="Abdulazimova A."/>
            <person name="Shahmuradov I."/>
        </authorList>
    </citation>
    <scope>NUCLEOTIDE SEQUENCE [LARGE SCALE GENOMIC DNA]</scope>
    <source>
        <strain evidence="2">AG2017</strain>
        <strain evidence="4">cv. AG2017</strain>
        <tissue evidence="2">Leaf</tissue>
    </source>
</reference>
<accession>A0A218XMR0</accession>
<evidence type="ECO:0000313" key="1">
    <source>
        <dbReference type="EMBL" id="OWM86080.1"/>
    </source>
</evidence>
<dbReference type="Proteomes" id="UP000233551">
    <property type="component" value="Unassembled WGS sequence"/>
</dbReference>
<comment type="caution">
    <text evidence="1">The sequence shown here is derived from an EMBL/GenBank/DDBJ whole genome shotgun (WGS) entry which is preliminary data.</text>
</comment>
<reference evidence="1" key="2">
    <citation type="submission" date="2017-06" db="EMBL/GenBank/DDBJ databases">
        <title>The pomegranate genome and the genomics of punicalagin biosynthesis.</title>
        <authorList>
            <person name="Xu C."/>
        </authorList>
    </citation>
    <scope>NUCLEOTIDE SEQUENCE [LARGE SCALE GENOMIC DNA]</scope>
    <source>
        <tissue evidence="1">Fresh leaf</tissue>
    </source>
</reference>
<reference evidence="3" key="1">
    <citation type="journal article" date="2017" name="Plant J.">
        <title>The pomegranate (Punica granatum L.) genome and the genomics of punicalagin biosynthesis.</title>
        <authorList>
            <person name="Qin G."/>
            <person name="Xu C."/>
            <person name="Ming R."/>
            <person name="Tang H."/>
            <person name="Guyot R."/>
            <person name="Kramer E.M."/>
            <person name="Hu Y."/>
            <person name="Yi X."/>
            <person name="Qi Y."/>
            <person name="Xu X."/>
            <person name="Gao Z."/>
            <person name="Pan H."/>
            <person name="Jian J."/>
            <person name="Tian Y."/>
            <person name="Yue Z."/>
            <person name="Xu Y."/>
        </authorList>
    </citation>
    <scope>NUCLEOTIDE SEQUENCE [LARGE SCALE GENOMIC DNA]</scope>
    <source>
        <strain evidence="3">cv. Dabenzi</strain>
    </source>
</reference>
<organism evidence="1 3">
    <name type="scientific">Punica granatum</name>
    <name type="common">Pomegranate</name>
    <dbReference type="NCBI Taxonomy" id="22663"/>
    <lineage>
        <taxon>Eukaryota</taxon>
        <taxon>Viridiplantae</taxon>
        <taxon>Streptophyta</taxon>
        <taxon>Embryophyta</taxon>
        <taxon>Tracheophyta</taxon>
        <taxon>Spermatophyta</taxon>
        <taxon>Magnoliopsida</taxon>
        <taxon>eudicotyledons</taxon>
        <taxon>Gunneridae</taxon>
        <taxon>Pentapetalae</taxon>
        <taxon>rosids</taxon>
        <taxon>malvids</taxon>
        <taxon>Myrtales</taxon>
        <taxon>Lythraceae</taxon>
        <taxon>Punica</taxon>
    </lineage>
</organism>
<proteinExistence type="predicted"/>
<protein>
    <submittedName>
        <fullName evidence="1">Uncharacterized protein</fullName>
    </submittedName>
</protein>
<dbReference type="AlphaFoldDB" id="A0A218XMR0"/>
<dbReference type="EMBL" id="MTKT01001090">
    <property type="protein sequence ID" value="OWM86080.1"/>
    <property type="molecule type" value="Genomic_DNA"/>
</dbReference>
<evidence type="ECO:0000313" key="2">
    <source>
        <dbReference type="EMBL" id="PKI50583.1"/>
    </source>
</evidence>